<accession>A0A5C4SNG6</accession>
<name>A0A5C4SNG6_9FLAO</name>
<dbReference type="OrthoDB" id="1036397at2"/>
<sequence length="75" mass="8570">MNAITIMVFRTNIKTKKKLKHISSFFNNHSNIHDWSVDIEDIDNVLRIEANGSITKTGFINELKAKGVYCETLSD</sequence>
<organism evidence="1 2">
    <name type="scientific">Allotamlana fucoidanivorans</name>
    <dbReference type="NCBI Taxonomy" id="2583814"/>
    <lineage>
        <taxon>Bacteria</taxon>
        <taxon>Pseudomonadati</taxon>
        <taxon>Bacteroidota</taxon>
        <taxon>Flavobacteriia</taxon>
        <taxon>Flavobacteriales</taxon>
        <taxon>Flavobacteriaceae</taxon>
        <taxon>Allotamlana</taxon>
    </lineage>
</organism>
<gene>
    <name evidence="1" type="ORF">FGF67_04880</name>
</gene>
<dbReference type="Proteomes" id="UP000308713">
    <property type="component" value="Unassembled WGS sequence"/>
</dbReference>
<proteinExistence type="predicted"/>
<evidence type="ECO:0000313" key="2">
    <source>
        <dbReference type="Proteomes" id="UP000308713"/>
    </source>
</evidence>
<dbReference type="AlphaFoldDB" id="A0A5C4SNG6"/>
<dbReference type="EMBL" id="VDCS01000004">
    <property type="protein sequence ID" value="TNJ45719.1"/>
    <property type="molecule type" value="Genomic_DNA"/>
</dbReference>
<evidence type="ECO:0000313" key="1">
    <source>
        <dbReference type="EMBL" id="TNJ45719.1"/>
    </source>
</evidence>
<reference evidence="1 2" key="1">
    <citation type="submission" date="2019-05" db="EMBL/GenBank/DDBJ databases">
        <title>Tamlana fucoidanivorans sp. nov., isolated from the surface of algae collected from Fujian province in China.</title>
        <authorList>
            <person name="Li J."/>
        </authorList>
    </citation>
    <scope>NUCLEOTIDE SEQUENCE [LARGE SCALE GENOMIC DNA]</scope>
    <source>
        <strain evidence="1 2">CW2-9</strain>
    </source>
</reference>
<protein>
    <submittedName>
        <fullName evidence="1">Uncharacterized protein</fullName>
    </submittedName>
</protein>
<keyword evidence="2" id="KW-1185">Reference proteome</keyword>
<dbReference type="RefSeq" id="WP_139695362.1">
    <property type="nucleotide sequence ID" value="NZ_CP074074.1"/>
</dbReference>
<comment type="caution">
    <text evidence="1">The sequence shown here is derived from an EMBL/GenBank/DDBJ whole genome shotgun (WGS) entry which is preliminary data.</text>
</comment>